<dbReference type="SUPFAM" id="SSF56214">
    <property type="entry name" value="4'-phosphopantetheinyl transferase"/>
    <property type="match status" value="1"/>
</dbReference>
<dbReference type="EMBL" id="DXHV01000064">
    <property type="protein sequence ID" value="HIW00909.1"/>
    <property type="molecule type" value="Genomic_DNA"/>
</dbReference>
<dbReference type="GO" id="GO:0008897">
    <property type="term" value="F:holo-[acyl-carrier-protein] synthase activity"/>
    <property type="evidence" value="ECO:0007669"/>
    <property type="project" value="InterPro"/>
</dbReference>
<proteinExistence type="predicted"/>
<comment type="caution">
    <text evidence="3">The sequence shown here is derived from an EMBL/GenBank/DDBJ whole genome shotgun (WGS) entry which is preliminary data.</text>
</comment>
<feature type="domain" description="4'-phosphopantetheinyl transferase" evidence="2">
    <location>
        <begin position="152"/>
        <end position="241"/>
    </location>
</feature>
<dbReference type="AlphaFoldDB" id="A0A9D1PWJ9"/>
<dbReference type="Proteomes" id="UP000886752">
    <property type="component" value="Unassembled WGS sequence"/>
</dbReference>
<dbReference type="InterPro" id="IPR008278">
    <property type="entry name" value="4-PPantetheinyl_Trfase_dom"/>
</dbReference>
<evidence type="ECO:0000313" key="3">
    <source>
        <dbReference type="EMBL" id="HIW00909.1"/>
    </source>
</evidence>
<reference evidence="3" key="2">
    <citation type="submission" date="2021-04" db="EMBL/GenBank/DDBJ databases">
        <authorList>
            <person name="Gilroy R."/>
        </authorList>
    </citation>
    <scope>NUCLEOTIDE SEQUENCE</scope>
    <source>
        <strain evidence="3">ChiHecec2B26-446</strain>
    </source>
</reference>
<gene>
    <name evidence="3" type="ORF">H9894_06940</name>
</gene>
<reference evidence="3" key="1">
    <citation type="journal article" date="2021" name="PeerJ">
        <title>Extensive microbial diversity within the chicken gut microbiome revealed by metagenomics and culture.</title>
        <authorList>
            <person name="Gilroy R."/>
            <person name="Ravi A."/>
            <person name="Getino M."/>
            <person name="Pursley I."/>
            <person name="Horton D.L."/>
            <person name="Alikhan N.F."/>
            <person name="Baker D."/>
            <person name="Gharbi K."/>
            <person name="Hall N."/>
            <person name="Watson M."/>
            <person name="Adriaenssens E.M."/>
            <person name="Foster-Nyarko E."/>
            <person name="Jarju S."/>
            <person name="Secka A."/>
            <person name="Antonio M."/>
            <person name="Oren A."/>
            <person name="Chaudhuri R.R."/>
            <person name="La Ragione R."/>
            <person name="Hildebrand F."/>
            <person name="Pallen M.J."/>
        </authorList>
    </citation>
    <scope>NUCLEOTIDE SEQUENCE</scope>
    <source>
        <strain evidence="3">ChiHecec2B26-446</strain>
    </source>
</reference>
<protein>
    <submittedName>
        <fullName evidence="3">4'-phosphopantetheinyl transferase superfamily protein</fullName>
    </submittedName>
</protein>
<organism evidence="3 4">
    <name type="scientific">Candidatus Desulfovibrio intestinipullorum</name>
    <dbReference type="NCBI Taxonomy" id="2838536"/>
    <lineage>
        <taxon>Bacteria</taxon>
        <taxon>Pseudomonadati</taxon>
        <taxon>Thermodesulfobacteriota</taxon>
        <taxon>Desulfovibrionia</taxon>
        <taxon>Desulfovibrionales</taxon>
        <taxon>Desulfovibrionaceae</taxon>
        <taxon>Desulfovibrio</taxon>
    </lineage>
</organism>
<keyword evidence="1 3" id="KW-0808">Transferase</keyword>
<dbReference type="GO" id="GO:0000287">
    <property type="term" value="F:magnesium ion binding"/>
    <property type="evidence" value="ECO:0007669"/>
    <property type="project" value="InterPro"/>
</dbReference>
<evidence type="ECO:0000256" key="1">
    <source>
        <dbReference type="ARBA" id="ARBA00022679"/>
    </source>
</evidence>
<evidence type="ECO:0000313" key="4">
    <source>
        <dbReference type="Proteomes" id="UP000886752"/>
    </source>
</evidence>
<evidence type="ECO:0000259" key="2">
    <source>
        <dbReference type="Pfam" id="PF01648"/>
    </source>
</evidence>
<accession>A0A9D1PWJ9</accession>
<sequence>MCQQKVGALLSPPASPFGAEDAAHVARFTNARCRRIRHEARCLLWYGLQYLYGRHNLHDLHDWGRCPDRLAGKRPGGLTDRRPGSVPDTLPDGLPNELADGQAVMPQGLTLHHDALGSPFFNDARLQCSISYARDQAFCLLGLTEHGVFPRLGLDCEELRFTHLPPLSVFSQREQQELATFLQLQKETKENSSSLFNQSLGQELSVAQKTLASSCLRRWCVREALLKAHGTGLRLKPSSLDAGFQWQRCGVQHIEGHSYAWRCLSLQGLVLCLAIEERSRVLLHQLRLVRVDRTDMTA</sequence>
<dbReference type="Pfam" id="PF01648">
    <property type="entry name" value="ACPS"/>
    <property type="match status" value="1"/>
</dbReference>
<dbReference type="Gene3D" id="3.90.470.20">
    <property type="entry name" value="4'-phosphopantetheinyl transferase domain"/>
    <property type="match status" value="1"/>
</dbReference>
<name>A0A9D1PWJ9_9BACT</name>
<dbReference type="InterPro" id="IPR037143">
    <property type="entry name" value="4-PPantetheinyl_Trfase_dom_sf"/>
</dbReference>